<evidence type="ECO:0000313" key="1">
    <source>
        <dbReference type="EMBL" id="CAG8576593.1"/>
    </source>
</evidence>
<dbReference type="Proteomes" id="UP000789396">
    <property type="component" value="Unassembled WGS sequence"/>
</dbReference>
<sequence>MYICDGKKGWKILGERASTEARFAGGFVLLGCADKVPVDFNVPVGLVPDDADAPVGLVDKTVGLGLLMFIVEEEEDVSPGCESECCEFESDLEDLLLGL</sequence>
<name>A0A9N9G0R8_9GLOM</name>
<evidence type="ECO:0000313" key="2">
    <source>
        <dbReference type="Proteomes" id="UP000789396"/>
    </source>
</evidence>
<dbReference type="EMBL" id="CAJVPZ010006695">
    <property type="protein sequence ID" value="CAG8576593.1"/>
    <property type="molecule type" value="Genomic_DNA"/>
</dbReference>
<accession>A0A9N9G0R8</accession>
<comment type="caution">
    <text evidence="1">The sequence shown here is derived from an EMBL/GenBank/DDBJ whole genome shotgun (WGS) entry which is preliminary data.</text>
</comment>
<proteinExistence type="predicted"/>
<dbReference type="AlphaFoldDB" id="A0A9N9G0R8"/>
<keyword evidence="2" id="KW-1185">Reference proteome</keyword>
<reference evidence="1" key="1">
    <citation type="submission" date="2021-06" db="EMBL/GenBank/DDBJ databases">
        <authorList>
            <person name="Kallberg Y."/>
            <person name="Tangrot J."/>
            <person name="Rosling A."/>
        </authorList>
    </citation>
    <scope>NUCLEOTIDE SEQUENCE</scope>
    <source>
        <strain evidence="1">IN212</strain>
    </source>
</reference>
<organism evidence="1 2">
    <name type="scientific">Racocetra fulgida</name>
    <dbReference type="NCBI Taxonomy" id="60492"/>
    <lineage>
        <taxon>Eukaryota</taxon>
        <taxon>Fungi</taxon>
        <taxon>Fungi incertae sedis</taxon>
        <taxon>Mucoromycota</taxon>
        <taxon>Glomeromycotina</taxon>
        <taxon>Glomeromycetes</taxon>
        <taxon>Diversisporales</taxon>
        <taxon>Gigasporaceae</taxon>
        <taxon>Racocetra</taxon>
    </lineage>
</organism>
<gene>
    <name evidence="1" type="ORF">RFULGI_LOCUS5671</name>
</gene>
<protein>
    <submittedName>
        <fullName evidence="1">4507_t:CDS:1</fullName>
    </submittedName>
</protein>